<keyword evidence="2" id="KW-1185">Reference proteome</keyword>
<evidence type="ECO:0000313" key="1">
    <source>
        <dbReference type="EMBL" id="KAJ8675644.1"/>
    </source>
</evidence>
<evidence type="ECO:0000313" key="2">
    <source>
        <dbReference type="Proteomes" id="UP001239111"/>
    </source>
</evidence>
<reference evidence="1" key="1">
    <citation type="submission" date="2023-04" db="EMBL/GenBank/DDBJ databases">
        <title>A chromosome-level genome assembly of the parasitoid wasp Eretmocerus hayati.</title>
        <authorList>
            <person name="Zhong Y."/>
            <person name="Liu S."/>
            <person name="Liu Y."/>
        </authorList>
    </citation>
    <scope>NUCLEOTIDE SEQUENCE</scope>
    <source>
        <strain evidence="1">ZJU_SS_LIU_2023</strain>
    </source>
</reference>
<protein>
    <submittedName>
        <fullName evidence="1">Uncharacterized protein</fullName>
    </submittedName>
</protein>
<organism evidence="1 2">
    <name type="scientific">Eretmocerus hayati</name>
    <dbReference type="NCBI Taxonomy" id="131215"/>
    <lineage>
        <taxon>Eukaryota</taxon>
        <taxon>Metazoa</taxon>
        <taxon>Ecdysozoa</taxon>
        <taxon>Arthropoda</taxon>
        <taxon>Hexapoda</taxon>
        <taxon>Insecta</taxon>
        <taxon>Pterygota</taxon>
        <taxon>Neoptera</taxon>
        <taxon>Endopterygota</taxon>
        <taxon>Hymenoptera</taxon>
        <taxon>Apocrita</taxon>
        <taxon>Proctotrupomorpha</taxon>
        <taxon>Chalcidoidea</taxon>
        <taxon>Aphelinidae</taxon>
        <taxon>Aphelininae</taxon>
        <taxon>Eretmocerus</taxon>
    </lineage>
</organism>
<sequence length="1258" mass="142605">MDITVKKAVSVQLFLFNINLNVAVPFCPNIEAIFATIPTFPEYDAAIQEASKAYMDQQFIRAATRYHDAFAICKELQSTERMAAGLLRYAMARCLFESSKLEDLADAVIWLETMDNELKFKLPAVYCLLAQLHCKLYRFDQASEALNKGESVIKAHFGVSKGVYYIPGTKIAISENDVNQVWAKVKAECSTWHKPDAVCNSEECNNVTRPYSTPNRNIFKGDPAFSGMVIVSCNNKERPCCLKFHHSCWKCKKDELYPIQKVSDRDILGSMCFTPSCMHEDDSPCQIASIEVIDSEGELKAHVKDSTLMNRPLSKNVSKGAIKKVRLPLPTQKKDDEPVINARPCEPARIPRDPRTDQADLWGGFNRDQILAVVDDNPLLGIDFSNEPYEIAREKTVILAYFHGYIRNNTVKVSDLDSKYKVFSNGLSNLKDLDVLAFLLQTGKFKVLNNPSSNTLYQSQVNRHHNVNQRFSHFSSTQDIDDVYSELMNDFEVNDPPIQPISRNETPLRNWNNNIQPSTDAYNASHSSFNTGAARAFQKYDSGSGDAPHPKPASTVQSSQMMNHEPQRFDVENLAPPRNEQPERRGTENRKLKEYVAQVENQLEETNKKVTDLEKEIGKKNDIINSHDDEKQVLFRKIEKLENYNKSMEEIRRMNENLRRENMAMKGEVAELTDEKTRLKEEVATLNDPKKKRDHVMKTFQEEYKILQDAINAEWKKETDILKGNLQAEIETKMLLLNKSLEIQYTSNKHFLDRNIEQCTSAIEVLNAINVWMANNVDSKPVVDTSKWLRRLESLRKIVDQHQSEYTKLSDEINSDSACKEMMLDISLPLPEIEGPPEEKLSAAVTKALDDFYKNQCHMIQNLMKMTQQNQSVPGQQSAPPSYPMQVPYNVNNAGGYPMQYQQPRHPLMGQPIMNCPPQRPPLLMQNPMMPQQQYPTIPPFQGHTPQQTTTNGLAPNSPRSSVIRRSSTSSTDSSTQEQPKSGIVMRKESVKSSLVASTGNGNHQINGLPAKVTQISKAFETMSVQPKLPNIVAEEKSSTKNSSSHIISKPVIKPKQKVGIDVLLLLMKKKYPGVLEVDLVETMNDVRKNHNDSLSGIPVRQLLQEAEQFLLRYQELHLLSYFPEEDLRPNFTDAHPETPVAPPQVNVRAPSQVNVRVNTGPPVSKVTPAPPRKVIASESINKKTWNVVPQDEVKWNAGDVTECSICICSLDESTCYTLQCKHSFHYECVKQWLVSDRSCPICRVLITEDEEFPPLRA</sequence>
<proteinExistence type="predicted"/>
<accession>A0ACC2NX75</accession>
<dbReference type="EMBL" id="CM056742">
    <property type="protein sequence ID" value="KAJ8675644.1"/>
    <property type="molecule type" value="Genomic_DNA"/>
</dbReference>
<name>A0ACC2NX75_9HYME</name>
<dbReference type="Proteomes" id="UP001239111">
    <property type="component" value="Chromosome 2"/>
</dbReference>
<comment type="caution">
    <text evidence="1">The sequence shown here is derived from an EMBL/GenBank/DDBJ whole genome shotgun (WGS) entry which is preliminary data.</text>
</comment>
<gene>
    <name evidence="1" type="ORF">QAD02_011430</name>
</gene>